<reference evidence="4 5" key="1">
    <citation type="journal article" date="2019" name="Nat. Med.">
        <title>A library of human gut bacterial isolates paired with longitudinal multiomics data enables mechanistic microbiome research.</title>
        <authorList>
            <person name="Poyet M."/>
            <person name="Groussin M."/>
            <person name="Gibbons S.M."/>
            <person name="Avila-Pacheco J."/>
            <person name="Jiang X."/>
            <person name="Kearney S.M."/>
            <person name="Perrotta A.R."/>
            <person name="Berdy B."/>
            <person name="Zhao S."/>
            <person name="Lieberman T.D."/>
            <person name="Swanson P.K."/>
            <person name="Smith M."/>
            <person name="Roesemann S."/>
            <person name="Alexander J.E."/>
            <person name="Rich S.A."/>
            <person name="Livny J."/>
            <person name="Vlamakis H."/>
            <person name="Clish C."/>
            <person name="Bullock K."/>
            <person name="Deik A."/>
            <person name="Scott J."/>
            <person name="Pierce K.A."/>
            <person name="Xavier R.J."/>
            <person name="Alm E.J."/>
        </authorList>
    </citation>
    <scope>NUCLEOTIDE SEQUENCE [LARGE SCALE GENOMIC DNA]</scope>
    <source>
        <strain evidence="3 4">BIOML-A82</strain>
        <strain evidence="2 5">BIOML-A85</strain>
        <strain evidence="1 6">BIOML-A93</strain>
    </source>
</reference>
<dbReference type="Proteomes" id="UP000470777">
    <property type="component" value="Unassembled WGS sequence"/>
</dbReference>
<evidence type="ECO:0000313" key="6">
    <source>
        <dbReference type="Proteomes" id="UP000470952"/>
    </source>
</evidence>
<evidence type="ECO:0000313" key="2">
    <source>
        <dbReference type="EMBL" id="KAB6695966.1"/>
    </source>
</evidence>
<dbReference type="EMBL" id="WCZV01000003">
    <property type="protein sequence ID" value="KAB6702845.1"/>
    <property type="molecule type" value="Genomic_DNA"/>
</dbReference>
<evidence type="ECO:0000313" key="3">
    <source>
        <dbReference type="EMBL" id="KAB6702845.1"/>
    </source>
</evidence>
<accession>A0A6I1BQL9</accession>
<dbReference type="EMBL" id="WCZY01000003">
    <property type="protein sequence ID" value="KAB6695966.1"/>
    <property type="molecule type" value="Genomic_DNA"/>
</dbReference>
<sequence>MRKTAKEIIVDVEEHLTKSNKRYYSDFYVGITNDIERRLFVEHNVEKKSNWWIYRTATNKTAAQSVEEYFLNKGMKGDTGGGTDDSIYVYCYEITNLTKE</sequence>
<dbReference type="AlphaFoldDB" id="A0A6I1BQL9"/>
<dbReference type="Proteomes" id="UP000470952">
    <property type="component" value="Unassembled WGS sequence"/>
</dbReference>
<evidence type="ECO:0000313" key="4">
    <source>
        <dbReference type="Proteomes" id="UP000437380"/>
    </source>
</evidence>
<proteinExistence type="predicted"/>
<organism evidence="2 5">
    <name type="scientific">Phocaeicola vulgatus</name>
    <name type="common">Bacteroides vulgatus</name>
    <dbReference type="NCBI Taxonomy" id="821"/>
    <lineage>
        <taxon>Bacteria</taxon>
        <taxon>Pseudomonadati</taxon>
        <taxon>Bacteroidota</taxon>
        <taxon>Bacteroidia</taxon>
        <taxon>Bacteroidales</taxon>
        <taxon>Bacteroidaceae</taxon>
        <taxon>Phocaeicola</taxon>
    </lineage>
</organism>
<dbReference type="Proteomes" id="UP000437380">
    <property type="component" value="Unassembled WGS sequence"/>
</dbReference>
<dbReference type="RefSeq" id="WP_118687247.1">
    <property type="nucleotide sequence ID" value="NZ_JABDSE010000002.1"/>
</dbReference>
<gene>
    <name evidence="3" type="ORF">GAY17_02960</name>
    <name evidence="1" type="ORF">GAZ76_03610</name>
    <name evidence="2" type="ORF">GAZ92_03045</name>
</gene>
<evidence type="ECO:0000313" key="1">
    <source>
        <dbReference type="EMBL" id="KAB6662527.1"/>
    </source>
</evidence>
<comment type="caution">
    <text evidence="2">The sequence shown here is derived from an EMBL/GenBank/DDBJ whole genome shotgun (WGS) entry which is preliminary data.</text>
</comment>
<evidence type="ECO:0000313" key="5">
    <source>
        <dbReference type="Proteomes" id="UP000470777"/>
    </source>
</evidence>
<dbReference type="EMBL" id="WDAG01000003">
    <property type="protein sequence ID" value="KAB6662527.1"/>
    <property type="molecule type" value="Genomic_DNA"/>
</dbReference>
<name>A0A6I1BQL9_PHOVU</name>
<protein>
    <submittedName>
        <fullName evidence="2">Uncharacterized protein</fullName>
    </submittedName>
</protein>